<dbReference type="Pfam" id="PF00499">
    <property type="entry name" value="Oxidored_q3"/>
    <property type="match status" value="1"/>
</dbReference>
<evidence type="ECO:0000313" key="2">
    <source>
        <dbReference type="EMBL" id="NCN65172.1"/>
    </source>
</evidence>
<evidence type="ECO:0000256" key="1">
    <source>
        <dbReference type="SAM" id="Phobius"/>
    </source>
</evidence>
<dbReference type="AlphaFoldDB" id="A0A8J7Z125"/>
<dbReference type="GO" id="GO:0008137">
    <property type="term" value="F:NADH dehydrogenase (ubiquinone) activity"/>
    <property type="evidence" value="ECO:0007669"/>
    <property type="project" value="InterPro"/>
</dbReference>
<reference evidence="2" key="1">
    <citation type="submission" date="2019-11" db="EMBL/GenBank/DDBJ databases">
        <title>Lipid analysis of CO2-rich subsurface aquifers suggests an autotrophy-based deep biosphere with lysolipids enriched in CPR bacteria.</title>
        <authorList>
            <person name="Probst A.J."/>
            <person name="Elling F.J."/>
            <person name="Castelle C.J."/>
            <person name="Zhu Q."/>
            <person name="Elvert M."/>
            <person name="Birarda G."/>
            <person name="Holman H.-Y."/>
            <person name="Lane K.R."/>
            <person name="Ladd B."/>
            <person name="Ryan M.C."/>
            <person name="Woyke T."/>
            <person name="Hinrichs K.-U."/>
            <person name="Banfield J.F."/>
        </authorList>
    </citation>
    <scope>NUCLEOTIDE SEQUENCE</scope>
    <source>
        <strain evidence="2">CG_2015-01_33_1645</strain>
        <strain evidence="3">CG_2015-04_33_537</strain>
    </source>
</reference>
<keyword evidence="1" id="KW-1133">Transmembrane helix</keyword>
<evidence type="ECO:0000313" key="4">
    <source>
        <dbReference type="Proteomes" id="UP000768163"/>
    </source>
</evidence>
<dbReference type="Proteomes" id="UP000738826">
    <property type="component" value="Unassembled WGS sequence"/>
</dbReference>
<dbReference type="Proteomes" id="UP000768163">
    <property type="component" value="Unassembled WGS sequence"/>
</dbReference>
<dbReference type="InterPro" id="IPR042106">
    <property type="entry name" value="Nuo/plastoQ_OxRdtase_6_NuoJ"/>
</dbReference>
<keyword evidence="1" id="KW-0472">Membrane</keyword>
<proteinExistence type="predicted"/>
<keyword evidence="1" id="KW-0812">Transmembrane</keyword>
<name>A0A8J7Z125_9ARCH</name>
<organism evidence="2 4">
    <name type="scientific">Candidatus Altarchaeum hamiconexum</name>
    <dbReference type="NCBI Taxonomy" id="1803513"/>
    <lineage>
        <taxon>Archaea</taxon>
        <taxon>Candidatus Altarchaeota</taxon>
        <taxon>Candidatus Altiarchaeia</taxon>
        <taxon>Candidatus Altarchaeales</taxon>
        <taxon>Candidatus Altarchaeaceae</taxon>
        <taxon>Candidatus Altarchaeum</taxon>
    </lineage>
</organism>
<dbReference type="InterPro" id="IPR001457">
    <property type="entry name" value="NADH_UbQ/plastoQ_OxRdtase_su6"/>
</dbReference>
<dbReference type="EMBL" id="JAACQH010000102">
    <property type="protein sequence ID" value="NCS91713.1"/>
    <property type="molecule type" value="Genomic_DNA"/>
</dbReference>
<sequence>MKHNAASIFGILSGIILFALITNAFLNVGNEYCTKTSCKISEISANNIAINLFGNFLLSFEALSLLLTAAVIGAIILAFKEKEENKVNKVK</sequence>
<gene>
    <name evidence="3" type="ORF">GW779_04800</name>
    <name evidence="2" type="ORF">GW910_03770</name>
</gene>
<evidence type="ECO:0000313" key="3">
    <source>
        <dbReference type="EMBL" id="NCS91713.1"/>
    </source>
</evidence>
<dbReference type="Gene3D" id="1.20.120.1200">
    <property type="entry name" value="NADH-ubiquinone/plastoquinone oxidoreductase chain 6, subunit NuoJ"/>
    <property type="match status" value="1"/>
</dbReference>
<feature type="transmembrane region" description="Helical" evidence="1">
    <location>
        <begin position="7"/>
        <end position="26"/>
    </location>
</feature>
<comment type="caution">
    <text evidence="2">The sequence shown here is derived from an EMBL/GenBank/DDBJ whole genome shotgun (WGS) entry which is preliminary data.</text>
</comment>
<feature type="transmembrane region" description="Helical" evidence="1">
    <location>
        <begin position="56"/>
        <end position="79"/>
    </location>
</feature>
<protein>
    <recommendedName>
        <fullName evidence="5">NADH-quinone oxidoreductase subunit J</fullName>
    </recommendedName>
</protein>
<evidence type="ECO:0008006" key="5">
    <source>
        <dbReference type="Google" id="ProtNLM"/>
    </source>
</evidence>
<dbReference type="EMBL" id="JAACVF010000095">
    <property type="protein sequence ID" value="NCN65172.1"/>
    <property type="molecule type" value="Genomic_DNA"/>
</dbReference>
<accession>A0A8J7Z125</accession>